<dbReference type="AlphaFoldDB" id="A0A940NLE1"/>
<keyword evidence="5" id="KW-0378">Hydrolase</keyword>
<organism evidence="9 10">
    <name type="scientific">Gottfriedia endophytica</name>
    <dbReference type="NCBI Taxonomy" id="2820819"/>
    <lineage>
        <taxon>Bacteria</taxon>
        <taxon>Bacillati</taxon>
        <taxon>Bacillota</taxon>
        <taxon>Bacilli</taxon>
        <taxon>Bacillales</taxon>
        <taxon>Bacillaceae</taxon>
        <taxon>Gottfriedia</taxon>
    </lineage>
</organism>
<feature type="binding site" evidence="8">
    <location>
        <position position="180"/>
    </location>
    <ligand>
        <name>Zn(2+)</name>
        <dbReference type="ChEBI" id="CHEBI:29105"/>
        <label>2</label>
    </ligand>
</feature>
<comment type="cofactor">
    <cofactor evidence="8">
        <name>a divalent metal cation</name>
        <dbReference type="ChEBI" id="CHEBI:60240"/>
    </cofactor>
    <text evidence="8">Binds 2 divalent metal cations per subunit.</text>
</comment>
<evidence type="ECO:0000256" key="8">
    <source>
        <dbReference type="PIRSR" id="PIRSR001123-2"/>
    </source>
</evidence>
<evidence type="ECO:0000256" key="7">
    <source>
        <dbReference type="PIRSR" id="PIRSR001123-1"/>
    </source>
</evidence>
<dbReference type="GO" id="GO:0004177">
    <property type="term" value="F:aminopeptidase activity"/>
    <property type="evidence" value="ECO:0007669"/>
    <property type="project" value="UniProtKB-UniRule"/>
</dbReference>
<protein>
    <submittedName>
        <fullName evidence="9">M42 family metallopeptidase</fullName>
    </submittedName>
</protein>
<gene>
    <name evidence="9" type="ORF">J5Y03_14515</name>
</gene>
<dbReference type="InterPro" id="IPR023367">
    <property type="entry name" value="Peptidase_M42_dom2"/>
</dbReference>
<dbReference type="PANTHER" id="PTHR32481">
    <property type="entry name" value="AMINOPEPTIDASE"/>
    <property type="match status" value="1"/>
</dbReference>
<evidence type="ECO:0000256" key="6">
    <source>
        <dbReference type="PIRNR" id="PIRNR001123"/>
    </source>
</evidence>
<reference evidence="9" key="1">
    <citation type="submission" date="2021-04" db="EMBL/GenBank/DDBJ databases">
        <title>Genome seq and assembly of Bacillus sp.</title>
        <authorList>
            <person name="Chhetri G."/>
        </authorList>
    </citation>
    <scope>NUCLEOTIDE SEQUENCE</scope>
    <source>
        <strain evidence="9">RG28</strain>
    </source>
</reference>
<dbReference type="Proteomes" id="UP000682134">
    <property type="component" value="Unassembled WGS sequence"/>
</dbReference>
<dbReference type="InterPro" id="IPR008007">
    <property type="entry name" value="Peptidase_M42"/>
</dbReference>
<dbReference type="InterPro" id="IPR051464">
    <property type="entry name" value="Peptidase_M42_aminopept"/>
</dbReference>
<dbReference type="GO" id="GO:0046872">
    <property type="term" value="F:metal ion binding"/>
    <property type="evidence" value="ECO:0007669"/>
    <property type="project" value="UniProtKB-UniRule"/>
</dbReference>
<proteinExistence type="inferred from homology"/>
<name>A0A940NLE1_9BACI</name>
<dbReference type="Pfam" id="PF05343">
    <property type="entry name" value="Peptidase_M42"/>
    <property type="match status" value="1"/>
</dbReference>
<dbReference type="FunFam" id="2.40.30.40:FF:000001">
    <property type="entry name" value="Peptidase M28"/>
    <property type="match status" value="1"/>
</dbReference>
<evidence type="ECO:0000313" key="9">
    <source>
        <dbReference type="EMBL" id="MBP0726372.1"/>
    </source>
</evidence>
<evidence type="ECO:0000256" key="2">
    <source>
        <dbReference type="ARBA" id="ARBA00022438"/>
    </source>
</evidence>
<evidence type="ECO:0000313" key="10">
    <source>
        <dbReference type="Proteomes" id="UP000682134"/>
    </source>
</evidence>
<accession>A0A940NLE1</accession>
<dbReference type="SUPFAM" id="SSF53187">
    <property type="entry name" value="Zn-dependent exopeptidases"/>
    <property type="match status" value="1"/>
</dbReference>
<dbReference type="PANTHER" id="PTHR32481:SF0">
    <property type="entry name" value="AMINOPEPTIDASE YPDE-RELATED"/>
    <property type="match status" value="1"/>
</dbReference>
<dbReference type="SUPFAM" id="SSF101821">
    <property type="entry name" value="Aminopeptidase/glucanase lid domain"/>
    <property type="match status" value="1"/>
</dbReference>
<evidence type="ECO:0000256" key="4">
    <source>
        <dbReference type="ARBA" id="ARBA00022723"/>
    </source>
</evidence>
<evidence type="ECO:0000256" key="5">
    <source>
        <dbReference type="ARBA" id="ARBA00022801"/>
    </source>
</evidence>
<keyword evidence="10" id="KW-1185">Reference proteome</keyword>
<dbReference type="PIRSF" id="PIRSF001123">
    <property type="entry name" value="PepA_GA"/>
    <property type="match status" value="1"/>
</dbReference>
<feature type="binding site" evidence="8">
    <location>
        <position position="180"/>
    </location>
    <ligand>
        <name>Zn(2+)</name>
        <dbReference type="ChEBI" id="CHEBI:29105"/>
        <label>1</label>
    </ligand>
</feature>
<keyword evidence="4 8" id="KW-0479">Metal-binding</keyword>
<feature type="binding site" evidence="8">
    <location>
        <position position="320"/>
    </location>
    <ligand>
        <name>Zn(2+)</name>
        <dbReference type="ChEBI" id="CHEBI:29105"/>
        <label>2</label>
    </ligand>
</feature>
<comment type="similarity">
    <text evidence="1 6">Belongs to the peptidase M42 family.</text>
</comment>
<feature type="binding site" evidence="8">
    <location>
        <position position="66"/>
    </location>
    <ligand>
        <name>Zn(2+)</name>
        <dbReference type="ChEBI" id="CHEBI:29105"/>
        <label>1</label>
    </ligand>
</feature>
<evidence type="ECO:0000256" key="1">
    <source>
        <dbReference type="ARBA" id="ARBA00006272"/>
    </source>
</evidence>
<sequence>MDQDTLQLFKFLTELQGASGFEHEVRHFMRKELQKYTNEIVQDRLGSIFGVKRGNEGDPTVMVAGHMDEVGFMVTQITDNGMLRFQPLGGWWNQVLLAQRVQVMTDNGPVIGVIGSIPPHLLSDELRAKPMDIKNMLIDIGADNKENAIEIGVRPGQQIVPVCPFTPMANEKKILAKAWDNRYGCGLAIELLKEVQNETLPNTLYSGATVQEEVGLRGAKTAANMIQPDIFYALDASPANDMSGAKNEFGQLGKGVLLRILDRTMVTHKGLREFVLDTAESNNIPYQYFVSQGGTDAGSVHVSNDGVPSTVIGICSRYIHTAASIIHVDDYLAAKELLVKLVKSTDKTTIDTIRNY</sequence>
<evidence type="ECO:0000256" key="3">
    <source>
        <dbReference type="ARBA" id="ARBA00022670"/>
    </source>
</evidence>
<feature type="binding site" evidence="8">
    <location>
        <position position="213"/>
    </location>
    <ligand>
        <name>Zn(2+)</name>
        <dbReference type="ChEBI" id="CHEBI:29105"/>
        <label>2</label>
    </ligand>
</feature>
<dbReference type="Gene3D" id="3.40.630.10">
    <property type="entry name" value="Zn peptidases"/>
    <property type="match status" value="1"/>
</dbReference>
<keyword evidence="2" id="KW-0031">Aminopeptidase</keyword>
<feature type="binding site" evidence="8">
    <location>
        <position position="235"/>
    </location>
    <ligand>
        <name>Zn(2+)</name>
        <dbReference type="ChEBI" id="CHEBI:29105"/>
        <label>1</label>
    </ligand>
</feature>
<dbReference type="RefSeq" id="WP_209406711.1">
    <property type="nucleotide sequence ID" value="NZ_JAGIYQ010000010.1"/>
</dbReference>
<feature type="active site" description="Proton acceptor" evidence="7">
    <location>
        <position position="212"/>
    </location>
</feature>
<comment type="caution">
    <text evidence="9">The sequence shown here is derived from an EMBL/GenBank/DDBJ whole genome shotgun (WGS) entry which is preliminary data.</text>
</comment>
<keyword evidence="3" id="KW-0645">Protease</keyword>
<dbReference type="Gene3D" id="2.40.30.40">
    <property type="entry name" value="Peptidase M42, domain 2"/>
    <property type="match status" value="1"/>
</dbReference>
<dbReference type="EMBL" id="JAGIYQ010000010">
    <property type="protein sequence ID" value="MBP0726372.1"/>
    <property type="molecule type" value="Genomic_DNA"/>
</dbReference>
<dbReference type="GO" id="GO:0006508">
    <property type="term" value="P:proteolysis"/>
    <property type="evidence" value="ECO:0007669"/>
    <property type="project" value="UniProtKB-KW"/>
</dbReference>
<dbReference type="CDD" id="cd05656">
    <property type="entry name" value="M42_Frv"/>
    <property type="match status" value="1"/>
</dbReference>